<sequence length="87" mass="9714">MAQLEDLTGVSKGTISKIENGETKRPDFKMIHALASAYNIPFSNIVELYLSVEKRADILRLSTTPYCLPAHLFITSLFNLADIRFPG</sequence>
<dbReference type="InterPro" id="IPR010982">
    <property type="entry name" value="Lambda_DNA-bd_dom_sf"/>
</dbReference>
<proteinExistence type="predicted"/>
<feature type="domain" description="HTH cro/C1-type" evidence="1">
    <location>
        <begin position="1"/>
        <end position="45"/>
    </location>
</feature>
<dbReference type="InterPro" id="IPR001387">
    <property type="entry name" value="Cro/C1-type_HTH"/>
</dbReference>
<keyword evidence="3" id="KW-1185">Reference proteome</keyword>
<dbReference type="CDD" id="cd00093">
    <property type="entry name" value="HTH_XRE"/>
    <property type="match status" value="1"/>
</dbReference>
<name>A0ABT4DY12_9BACL</name>
<dbReference type="Gene3D" id="1.10.260.40">
    <property type="entry name" value="lambda repressor-like DNA-binding domains"/>
    <property type="match status" value="1"/>
</dbReference>
<dbReference type="PROSITE" id="PS50943">
    <property type="entry name" value="HTH_CROC1"/>
    <property type="match status" value="1"/>
</dbReference>
<accession>A0ABT4DY12</accession>
<evidence type="ECO:0000313" key="2">
    <source>
        <dbReference type="EMBL" id="MCY9522247.1"/>
    </source>
</evidence>
<organism evidence="2 3">
    <name type="scientific">Paenibacillus apiarius</name>
    <dbReference type="NCBI Taxonomy" id="46240"/>
    <lineage>
        <taxon>Bacteria</taxon>
        <taxon>Bacillati</taxon>
        <taxon>Bacillota</taxon>
        <taxon>Bacilli</taxon>
        <taxon>Bacillales</taxon>
        <taxon>Paenibacillaceae</taxon>
        <taxon>Paenibacillus</taxon>
    </lineage>
</organism>
<dbReference type="Proteomes" id="UP001207626">
    <property type="component" value="Unassembled WGS sequence"/>
</dbReference>
<reference evidence="2 3" key="1">
    <citation type="submission" date="2022-05" db="EMBL/GenBank/DDBJ databases">
        <title>Genome Sequencing of Bee-Associated Microbes.</title>
        <authorList>
            <person name="Dunlap C."/>
        </authorList>
    </citation>
    <scope>NUCLEOTIDE SEQUENCE [LARGE SCALE GENOMIC DNA]</scope>
    <source>
        <strain evidence="2 3">NRRL NRS-1438</strain>
    </source>
</reference>
<gene>
    <name evidence="2" type="ORF">M5X09_21755</name>
</gene>
<dbReference type="EMBL" id="JAMDLW010000032">
    <property type="protein sequence ID" value="MCY9522247.1"/>
    <property type="molecule type" value="Genomic_DNA"/>
</dbReference>
<comment type="caution">
    <text evidence="2">The sequence shown here is derived from an EMBL/GenBank/DDBJ whole genome shotgun (WGS) entry which is preliminary data.</text>
</comment>
<dbReference type="RefSeq" id="WP_326102041.1">
    <property type="nucleotide sequence ID" value="NZ_JAMDLV010000070.1"/>
</dbReference>
<dbReference type="Pfam" id="PF01381">
    <property type="entry name" value="HTH_3"/>
    <property type="match status" value="1"/>
</dbReference>
<protein>
    <submittedName>
        <fullName evidence="2">Helix-turn-helix domain-containing protein</fullName>
    </submittedName>
</protein>
<evidence type="ECO:0000259" key="1">
    <source>
        <dbReference type="PROSITE" id="PS50943"/>
    </source>
</evidence>
<dbReference type="SUPFAM" id="SSF47413">
    <property type="entry name" value="lambda repressor-like DNA-binding domains"/>
    <property type="match status" value="1"/>
</dbReference>
<evidence type="ECO:0000313" key="3">
    <source>
        <dbReference type="Proteomes" id="UP001207626"/>
    </source>
</evidence>